<evidence type="ECO:0000313" key="3">
    <source>
        <dbReference type="EMBL" id="GAA2734182.1"/>
    </source>
</evidence>
<dbReference type="InterPro" id="IPR001128">
    <property type="entry name" value="Cyt_P450"/>
</dbReference>
<keyword evidence="2" id="KW-0560">Oxidoreductase</keyword>
<dbReference type="RefSeq" id="WP_344454546.1">
    <property type="nucleotide sequence ID" value="NZ_BAAATZ010000029.1"/>
</dbReference>
<dbReference type="PANTHER" id="PTHR46696">
    <property type="entry name" value="P450, PUTATIVE (EUROFUNG)-RELATED"/>
    <property type="match status" value="1"/>
</dbReference>
<accession>A0ABN3UJV4</accession>
<dbReference type="InterPro" id="IPR036396">
    <property type="entry name" value="Cyt_P450_sf"/>
</dbReference>
<evidence type="ECO:0000256" key="2">
    <source>
        <dbReference type="RuleBase" id="RU000461"/>
    </source>
</evidence>
<dbReference type="InterPro" id="IPR017972">
    <property type="entry name" value="Cyt_P450_CS"/>
</dbReference>
<protein>
    <submittedName>
        <fullName evidence="3">Cytochrome P450</fullName>
    </submittedName>
</protein>
<keyword evidence="2" id="KW-0349">Heme</keyword>
<dbReference type="PROSITE" id="PS00086">
    <property type="entry name" value="CYTOCHROME_P450"/>
    <property type="match status" value="1"/>
</dbReference>
<keyword evidence="2" id="KW-0479">Metal-binding</keyword>
<dbReference type="PANTHER" id="PTHR46696:SF4">
    <property type="entry name" value="BIOTIN BIOSYNTHESIS CYTOCHROME P450"/>
    <property type="match status" value="1"/>
</dbReference>
<dbReference type="InterPro" id="IPR002397">
    <property type="entry name" value="Cyt_P450_B"/>
</dbReference>
<dbReference type="EMBL" id="BAAATZ010000029">
    <property type="protein sequence ID" value="GAA2734182.1"/>
    <property type="molecule type" value="Genomic_DNA"/>
</dbReference>
<keyword evidence="2" id="KW-0503">Monooxygenase</keyword>
<comment type="similarity">
    <text evidence="1 2">Belongs to the cytochrome P450 family.</text>
</comment>
<sequence>MTGRGGPASASGRVEFDPFSEEFFADPYPVYRRMRDEEPVYYSEKYDFYALTRHEDVAAGLKDFATYSSAHGVDLAMVRSGRPAPPLVIMMDPPEHRRMRQLVNRVFTPRAIAALEPVVRAQVERFLGGCDPAGFDAVQDFSALFPVEIISAMLGVPPESRQQVRLWLDVFLEREPGRIEVTRRGMEALISTGAFYHELVRERRAEPRDDMISALIRADMLREDGERTELDDMEIAGFATMLGGAGAETVTKLIGNAVVTFADHPDQWDALRTDRGKVPAAVEEILRHQAPSQYNVRYCTRDVDLHGVRIPAGSAVFLIIGAANRDERAFTDADVFDIDRNAVESQNIGFGYGVHSCLGAALARLESRIALDALLDFMPRFEVDRSRCRRVAMTNVAGWASVPVRVTEKGRS</sequence>
<gene>
    <name evidence="3" type="ORF">GCM10010439_55930</name>
</gene>
<comment type="caution">
    <text evidence="3">The sequence shown here is derived from an EMBL/GenBank/DDBJ whole genome shotgun (WGS) entry which is preliminary data.</text>
</comment>
<proteinExistence type="inferred from homology"/>
<evidence type="ECO:0000256" key="1">
    <source>
        <dbReference type="ARBA" id="ARBA00010617"/>
    </source>
</evidence>
<dbReference type="PRINTS" id="PR00359">
    <property type="entry name" value="BP450"/>
</dbReference>
<name>A0ABN3UJV4_9ACTN</name>
<dbReference type="Gene3D" id="1.10.630.10">
    <property type="entry name" value="Cytochrome P450"/>
    <property type="match status" value="1"/>
</dbReference>
<keyword evidence="4" id="KW-1185">Reference proteome</keyword>
<organism evidence="3 4">
    <name type="scientific">Actinocorallia aurantiaca</name>
    <dbReference type="NCBI Taxonomy" id="46204"/>
    <lineage>
        <taxon>Bacteria</taxon>
        <taxon>Bacillati</taxon>
        <taxon>Actinomycetota</taxon>
        <taxon>Actinomycetes</taxon>
        <taxon>Streptosporangiales</taxon>
        <taxon>Thermomonosporaceae</taxon>
        <taxon>Actinocorallia</taxon>
    </lineage>
</organism>
<reference evidence="3 4" key="1">
    <citation type="journal article" date="2019" name="Int. J. Syst. Evol. Microbiol.">
        <title>The Global Catalogue of Microorganisms (GCM) 10K type strain sequencing project: providing services to taxonomists for standard genome sequencing and annotation.</title>
        <authorList>
            <consortium name="The Broad Institute Genomics Platform"/>
            <consortium name="The Broad Institute Genome Sequencing Center for Infectious Disease"/>
            <person name="Wu L."/>
            <person name="Ma J."/>
        </authorList>
    </citation>
    <scope>NUCLEOTIDE SEQUENCE [LARGE SCALE GENOMIC DNA]</scope>
    <source>
        <strain evidence="3 4">JCM 8201</strain>
    </source>
</reference>
<dbReference type="SUPFAM" id="SSF48264">
    <property type="entry name" value="Cytochrome P450"/>
    <property type="match status" value="1"/>
</dbReference>
<dbReference type="Pfam" id="PF00067">
    <property type="entry name" value="p450"/>
    <property type="match status" value="1"/>
</dbReference>
<dbReference type="Proteomes" id="UP001501842">
    <property type="component" value="Unassembled WGS sequence"/>
</dbReference>
<keyword evidence="2" id="KW-0408">Iron</keyword>
<evidence type="ECO:0000313" key="4">
    <source>
        <dbReference type="Proteomes" id="UP001501842"/>
    </source>
</evidence>